<dbReference type="EC" id="1.1.1.267" evidence="6"/>
<proteinExistence type="inferred from homology"/>
<evidence type="ECO:0000259" key="16">
    <source>
        <dbReference type="Pfam" id="PF02670"/>
    </source>
</evidence>
<dbReference type="SUPFAM" id="SSF55347">
    <property type="entry name" value="Glyceraldehyde-3-phosphate dehydrogenase-like, C-terminal domain"/>
    <property type="match status" value="1"/>
</dbReference>
<keyword evidence="9" id="KW-0933">Apicoplast</keyword>
<dbReference type="HAMAP" id="MF_00183">
    <property type="entry name" value="DXP_reductoisom"/>
    <property type="match status" value="1"/>
</dbReference>
<reference evidence="19 20" key="1">
    <citation type="submission" date="2020-04" db="EMBL/GenBank/DDBJ databases">
        <title>Perkinsus olseni comparative genomics.</title>
        <authorList>
            <person name="Bogema D.R."/>
        </authorList>
    </citation>
    <scope>NUCLEOTIDE SEQUENCE [LARGE SCALE GENOMIC DNA]</scope>
    <source>
        <strain evidence="19">00978-12</strain>
    </source>
</reference>
<name>A0A7J6PK82_PEROL</name>
<evidence type="ECO:0000256" key="7">
    <source>
        <dbReference type="ARBA" id="ARBA00022723"/>
    </source>
</evidence>
<evidence type="ECO:0000256" key="12">
    <source>
        <dbReference type="ARBA" id="ARBA00023229"/>
    </source>
</evidence>
<evidence type="ECO:0000256" key="15">
    <source>
        <dbReference type="SAM" id="Phobius"/>
    </source>
</evidence>
<comment type="caution">
    <text evidence="19">The sequence shown here is derived from an EMBL/GenBank/DDBJ whole genome shotgun (WGS) entry which is preliminary data.</text>
</comment>
<keyword evidence="10" id="KW-0560">Oxidoreductase</keyword>
<keyword evidence="9" id="KW-0934">Plastid</keyword>
<evidence type="ECO:0000313" key="20">
    <source>
        <dbReference type="Proteomes" id="UP000541610"/>
    </source>
</evidence>
<evidence type="ECO:0000256" key="10">
    <source>
        <dbReference type="ARBA" id="ARBA00023002"/>
    </source>
</evidence>
<comment type="cofactor">
    <cofactor evidence="2">
        <name>Mg(2+)</name>
        <dbReference type="ChEBI" id="CHEBI:18420"/>
    </cofactor>
</comment>
<accession>A0A7J6PK82</accession>
<dbReference type="NCBIfam" id="TIGR00243">
    <property type="entry name" value="Dxr"/>
    <property type="match status" value="1"/>
</dbReference>
<dbReference type="Gene3D" id="3.40.50.720">
    <property type="entry name" value="NAD(P)-binding Rossmann-like Domain"/>
    <property type="match status" value="1"/>
</dbReference>
<dbReference type="Proteomes" id="UP000541610">
    <property type="component" value="Unassembled WGS sequence"/>
</dbReference>
<dbReference type="Pfam" id="PF08436">
    <property type="entry name" value="DXP_redisom_C"/>
    <property type="match status" value="1"/>
</dbReference>
<feature type="domain" description="1-deoxy-D-xylulose 5-phosphate reductoisomerase C-terminal" evidence="17">
    <location>
        <begin position="284"/>
        <end position="361"/>
    </location>
</feature>
<gene>
    <name evidence="19" type="ORF">FOZ60_000234</name>
</gene>
<evidence type="ECO:0000256" key="6">
    <source>
        <dbReference type="ARBA" id="ARBA00012366"/>
    </source>
</evidence>
<dbReference type="AlphaFoldDB" id="A0A7J6PK82"/>
<evidence type="ECO:0000256" key="4">
    <source>
        <dbReference type="ARBA" id="ARBA00005094"/>
    </source>
</evidence>
<dbReference type="GO" id="GO:0051484">
    <property type="term" value="P:isopentenyl diphosphate biosynthetic process, methylerythritol 4-phosphate pathway involved in terpenoid biosynthetic process"/>
    <property type="evidence" value="ECO:0007669"/>
    <property type="project" value="TreeGrafter"/>
</dbReference>
<dbReference type="InterPro" id="IPR036169">
    <property type="entry name" value="DXPR_C_sf"/>
</dbReference>
<dbReference type="PANTHER" id="PTHR30525:SF0">
    <property type="entry name" value="1-DEOXY-D-XYLULOSE 5-PHOSPHATE REDUCTOISOMERASE, CHLOROPLASTIC"/>
    <property type="match status" value="1"/>
</dbReference>
<dbReference type="UniPathway" id="UPA00056">
    <property type="reaction ID" value="UER00092"/>
</dbReference>
<evidence type="ECO:0000313" key="19">
    <source>
        <dbReference type="EMBL" id="KAF4696544.1"/>
    </source>
</evidence>
<dbReference type="SUPFAM" id="SSF51735">
    <property type="entry name" value="NAD(P)-binding Rossmann-fold domains"/>
    <property type="match status" value="1"/>
</dbReference>
<feature type="transmembrane region" description="Helical" evidence="15">
    <location>
        <begin position="16"/>
        <end position="37"/>
    </location>
</feature>
<protein>
    <recommendedName>
        <fullName evidence="14">1-deoxy-D-xylulose 5-phosphate reductoisomerase, apicoplastic</fullName>
        <ecNumber evidence="6">1.1.1.267</ecNumber>
    </recommendedName>
</protein>
<evidence type="ECO:0000256" key="14">
    <source>
        <dbReference type="ARBA" id="ARBA00073770"/>
    </source>
</evidence>
<sequence>MMEGILQAPGKRSRSLIGIALCIGMVVLAVNSIAFVLGAGQPAAASTTSALRGAVPAAPMARYANSELPSPGASSTLSYFIKFGLFSLATLATLAAVSRRTSTKRRSMMSGSCEGGACLVPVSQPGEGSQNESGVKRVAVLGSTGSIGTQTLDMCGHFNDRFQVVALSAGGSKIDLLADQIIQFSPAMVSVGSEKALKALKVDLKSKGFTGPHPKYFVGPSGLEEMARECPADVVVTGIVGCAGLLPTVAAIESGKDIALANKETLIAGGPVIAPLLKKHGVKLLPADSEHSALWQCMQGCPPGSIRSLIITASGGAFRDWTKEQMEAATVEDALKHPNWSMGAKITVDSATLMNKGLEAVIHPQSIVHSAVEMEDTSVIAQMGVPDMKLPILYTLAYPQRLHHDGSSLQRLSLKDLTGGLTFKEVDTDKYPCVDLAYRAGRRGGTAPAILSAANEKAVELFLDRKIKFVDIPKILDAVLSRAESEGVILDNPTEIRHIVEADAAEATLCFIQIEGGEECHLAQIVSHLSCERCPGFSRPPSPYVSPECWLGYCGDGVCETPEFADSCPTDCGEVVRNPRLFGQPPNPPYFWTIDPGHAVVTYLNHSDNGADQKPLAVHLPEGAALTQGLALIPGHQYVLKMSTDASSEDKGCWRGFVYTPDEVLADTAGSGEFVAPEGSSSGGVFVGARVGASCHATVGLSSLSVVSLPNTADFGFHYPAVYETFLGEPIRGVPPAQCRLMCLSEPSCCAWQVCPGTEEEGCGGCYLLGRRPSDAAVERKQGWCVVCWRFSPLTLPRHGAIQALPRRVGSRGGDDMDAEACSRWLLEQSAHDDDFYDEKSGKLYKYHDCGMMLRTDRVQVPKQVFVGGAHYPTILVANHRTPEPKMPAEKHDPTAILPHFFALPFYDTNIGKHDEEHGLHERPPVV</sequence>
<evidence type="ECO:0000256" key="1">
    <source>
        <dbReference type="ARBA" id="ARBA00001936"/>
    </source>
</evidence>
<comment type="pathway">
    <text evidence="4">Isoprenoid biosynthesis; isopentenyl diphosphate biosynthesis via DXP pathway; isopentenyl diphosphate from 1-deoxy-D-xylulose 5-phosphate: step 1/6.</text>
</comment>
<evidence type="ECO:0000259" key="17">
    <source>
        <dbReference type="Pfam" id="PF08436"/>
    </source>
</evidence>
<dbReference type="FunFam" id="3.40.50.720:FF:000045">
    <property type="entry name" value="1-deoxy-D-xylulose 5-phosphate reductoisomerase"/>
    <property type="match status" value="1"/>
</dbReference>
<dbReference type="GO" id="GO:0030604">
    <property type="term" value="F:1-deoxy-D-xylulose-5-phosphate reductoisomerase activity"/>
    <property type="evidence" value="ECO:0007669"/>
    <property type="project" value="UniProtKB-EC"/>
</dbReference>
<dbReference type="InterPro" id="IPR003821">
    <property type="entry name" value="DXP_reductoisomerase"/>
</dbReference>
<keyword evidence="7" id="KW-0479">Metal-binding</keyword>
<feature type="transmembrane region" description="Helical" evidence="15">
    <location>
        <begin position="79"/>
        <end position="98"/>
    </location>
</feature>
<keyword evidence="12" id="KW-0414">Isoprene biosynthesis</keyword>
<organism evidence="19 20">
    <name type="scientific">Perkinsus olseni</name>
    <name type="common">Perkinsus atlanticus</name>
    <dbReference type="NCBI Taxonomy" id="32597"/>
    <lineage>
        <taxon>Eukaryota</taxon>
        <taxon>Sar</taxon>
        <taxon>Alveolata</taxon>
        <taxon>Perkinsozoa</taxon>
        <taxon>Perkinsea</taxon>
        <taxon>Perkinsida</taxon>
        <taxon>Perkinsidae</taxon>
        <taxon>Perkinsus</taxon>
    </lineage>
</organism>
<evidence type="ECO:0000259" key="18">
    <source>
        <dbReference type="Pfam" id="PF13288"/>
    </source>
</evidence>
<dbReference type="SUPFAM" id="SSF69055">
    <property type="entry name" value="1-deoxy-D-xylulose-5-phosphate reductoisomerase, C-terminal domain"/>
    <property type="match status" value="1"/>
</dbReference>
<dbReference type="InterPro" id="IPR026877">
    <property type="entry name" value="DXPR_C"/>
</dbReference>
<keyword evidence="15" id="KW-0472">Membrane</keyword>
<comment type="cofactor">
    <cofactor evidence="1">
        <name>Mn(2+)</name>
        <dbReference type="ChEBI" id="CHEBI:29035"/>
    </cofactor>
</comment>
<feature type="domain" description="1-deoxy-D-xylulose 5-phosphate reductoisomerase N-terminal" evidence="16">
    <location>
        <begin position="138"/>
        <end position="270"/>
    </location>
</feature>
<evidence type="ECO:0000256" key="2">
    <source>
        <dbReference type="ARBA" id="ARBA00001946"/>
    </source>
</evidence>
<keyword evidence="8" id="KW-0521">NADP</keyword>
<dbReference type="InterPro" id="IPR036291">
    <property type="entry name" value="NAD(P)-bd_dom_sf"/>
</dbReference>
<dbReference type="EMBL" id="JABANP010000010">
    <property type="protein sequence ID" value="KAF4696544.1"/>
    <property type="molecule type" value="Genomic_DNA"/>
</dbReference>
<evidence type="ECO:0000256" key="5">
    <source>
        <dbReference type="ARBA" id="ARBA00006825"/>
    </source>
</evidence>
<dbReference type="OrthoDB" id="3482at2759"/>
<evidence type="ECO:0000256" key="3">
    <source>
        <dbReference type="ARBA" id="ARBA00004467"/>
    </source>
</evidence>
<dbReference type="Pfam" id="PF02670">
    <property type="entry name" value="DXP_reductoisom"/>
    <property type="match status" value="1"/>
</dbReference>
<dbReference type="GO" id="GO:0030145">
    <property type="term" value="F:manganese ion binding"/>
    <property type="evidence" value="ECO:0007669"/>
    <property type="project" value="TreeGrafter"/>
</dbReference>
<dbReference type="GO" id="GO:0070402">
    <property type="term" value="F:NADPH binding"/>
    <property type="evidence" value="ECO:0007669"/>
    <property type="project" value="InterPro"/>
</dbReference>
<dbReference type="PANTHER" id="PTHR30525">
    <property type="entry name" value="1-DEOXY-D-XYLULOSE 5-PHOSPHATE REDUCTOISOMERASE"/>
    <property type="match status" value="1"/>
</dbReference>
<keyword evidence="15" id="KW-0812">Transmembrane</keyword>
<comment type="similarity">
    <text evidence="5">Belongs to the DXR family.</text>
</comment>
<evidence type="ECO:0000256" key="11">
    <source>
        <dbReference type="ARBA" id="ARBA00023211"/>
    </source>
</evidence>
<comment type="subcellular location">
    <subcellularLocation>
        <location evidence="3">Plastid</location>
        <location evidence="3">Apicoplast</location>
    </subcellularLocation>
</comment>
<dbReference type="Pfam" id="PF13288">
    <property type="entry name" value="DXPR_C"/>
    <property type="match status" value="1"/>
</dbReference>
<evidence type="ECO:0000256" key="8">
    <source>
        <dbReference type="ARBA" id="ARBA00022857"/>
    </source>
</evidence>
<evidence type="ECO:0000256" key="13">
    <source>
        <dbReference type="ARBA" id="ARBA00048543"/>
    </source>
</evidence>
<feature type="domain" description="DXP reductoisomerase C-terminal" evidence="18">
    <location>
        <begin position="383"/>
        <end position="504"/>
    </location>
</feature>
<keyword evidence="15" id="KW-1133">Transmembrane helix</keyword>
<dbReference type="InterPro" id="IPR013644">
    <property type="entry name" value="DXP_reductoisomerase_C"/>
</dbReference>
<dbReference type="Gene3D" id="1.10.1740.10">
    <property type="match status" value="1"/>
</dbReference>
<dbReference type="InterPro" id="IPR013512">
    <property type="entry name" value="DXP_reductoisomerase_N"/>
</dbReference>
<evidence type="ECO:0000256" key="9">
    <source>
        <dbReference type="ARBA" id="ARBA00022887"/>
    </source>
</evidence>
<comment type="catalytic activity">
    <reaction evidence="13">
        <text>2-C-methyl-D-erythritol 4-phosphate + NADP(+) = 1-deoxy-D-xylulose 5-phosphate + NADPH + H(+)</text>
        <dbReference type="Rhea" id="RHEA:13717"/>
        <dbReference type="ChEBI" id="CHEBI:15378"/>
        <dbReference type="ChEBI" id="CHEBI:57783"/>
        <dbReference type="ChEBI" id="CHEBI:57792"/>
        <dbReference type="ChEBI" id="CHEBI:58262"/>
        <dbReference type="ChEBI" id="CHEBI:58349"/>
        <dbReference type="EC" id="1.1.1.267"/>
    </reaction>
    <physiologicalReaction direction="right-to-left" evidence="13">
        <dbReference type="Rhea" id="RHEA:13719"/>
    </physiologicalReaction>
</comment>
<keyword evidence="11" id="KW-0464">Manganese</keyword>